<accession>L7VXU2</accession>
<organism evidence="2">
    <name type="scientific">uncultured bacterium A1Q1_fos_4</name>
    <dbReference type="NCBI Taxonomy" id="1256574"/>
    <lineage>
        <taxon>Bacteria</taxon>
        <taxon>environmental samples</taxon>
    </lineage>
</organism>
<dbReference type="Gene3D" id="3.40.50.150">
    <property type="entry name" value="Vaccinia Virus protein VP39"/>
    <property type="match status" value="1"/>
</dbReference>
<reference evidence="2" key="1">
    <citation type="submission" date="2012-09" db="EMBL/GenBank/DDBJ databases">
        <title>Metagenomic Characterization of a Microbial Community in Wastewater Detects High Levels of Antibiotic Resistance.</title>
        <authorList>
            <person name="Abrams M."/>
            <person name="Caldwell A."/>
            <person name="Vandaei E."/>
            <person name="Lee W."/>
            <person name="Perrott J."/>
            <person name="Khan S.Y."/>
            <person name="Ta J."/>
            <person name="Romero D."/>
            <person name="Nguyen V."/>
            <person name="Pourmand N."/>
            <person name="Ouverney C.C."/>
        </authorList>
    </citation>
    <scope>NUCLEOTIDE SEQUENCE</scope>
</reference>
<dbReference type="SUPFAM" id="SSF53335">
    <property type="entry name" value="S-adenosyl-L-methionine-dependent methyltransferases"/>
    <property type="match status" value="1"/>
</dbReference>
<dbReference type="PANTHER" id="PTHR43861">
    <property type="entry name" value="TRANS-ACONITATE 2-METHYLTRANSFERASE-RELATED"/>
    <property type="match status" value="1"/>
</dbReference>
<proteinExistence type="predicted"/>
<dbReference type="CDD" id="cd02440">
    <property type="entry name" value="AdoMet_MTases"/>
    <property type="match status" value="1"/>
</dbReference>
<dbReference type="AlphaFoldDB" id="L7VXU2"/>
<sequence>MNYAATGNKEISSLNALVTLLPQLGVGVPVSKAASVCCGSGAVERHLHMAGVVKNCIGYDLSSDAIEQAKKLAKDGNYDGLKYKICDLDLEGFDQDGFDFIIANQAVHHIESLESVFDNIYASLRPGGIFYLDEYVGPNRFQWTDIQIEEMSNWLQSLPEKYTLTIDGARKLFVARATIQEMIDFDPSEAVRSEDIERVLSERFEMIETKNLGGSLTMMALAGIAHNFDINNLEDCAHLQRLLDREDVLINQGVLNSDFKILIARKSTRE</sequence>
<feature type="domain" description="Methyltransferase type 11" evidence="1">
    <location>
        <begin position="36"/>
        <end position="132"/>
    </location>
</feature>
<dbReference type="GO" id="GO:0008757">
    <property type="term" value="F:S-adenosylmethionine-dependent methyltransferase activity"/>
    <property type="evidence" value="ECO:0007669"/>
    <property type="project" value="InterPro"/>
</dbReference>
<evidence type="ECO:0000259" key="1">
    <source>
        <dbReference type="Pfam" id="PF08241"/>
    </source>
</evidence>
<evidence type="ECO:0000313" key="2">
    <source>
        <dbReference type="EMBL" id="AGC71878.1"/>
    </source>
</evidence>
<dbReference type="InterPro" id="IPR029063">
    <property type="entry name" value="SAM-dependent_MTases_sf"/>
</dbReference>
<dbReference type="EMBL" id="JX649886">
    <property type="protein sequence ID" value="AGC71878.1"/>
    <property type="molecule type" value="Genomic_DNA"/>
</dbReference>
<dbReference type="InterPro" id="IPR013216">
    <property type="entry name" value="Methyltransf_11"/>
</dbReference>
<dbReference type="Pfam" id="PF08241">
    <property type="entry name" value="Methyltransf_11"/>
    <property type="match status" value="1"/>
</dbReference>
<name>L7VXU2_9BACT</name>
<protein>
    <recommendedName>
        <fullName evidence="1">Methyltransferase type 11 domain-containing protein</fullName>
    </recommendedName>
</protein>